<keyword evidence="3" id="KW-1185">Reference proteome</keyword>
<dbReference type="PANTHER" id="PTHR37489">
    <property type="entry name" value="DUF3500 DOMAIN-CONTAINING PROTEIN"/>
    <property type="match status" value="1"/>
</dbReference>
<dbReference type="Pfam" id="PF12006">
    <property type="entry name" value="DUF3500"/>
    <property type="match status" value="1"/>
</dbReference>
<dbReference type="RefSeq" id="WP_200280375.1">
    <property type="nucleotide sequence ID" value="NZ_JAENII010000010.1"/>
</dbReference>
<dbReference type="EMBL" id="JAENII010000010">
    <property type="protein sequence ID" value="MBK1827957.1"/>
    <property type="molecule type" value="Genomic_DNA"/>
</dbReference>
<evidence type="ECO:0000313" key="2">
    <source>
        <dbReference type="EMBL" id="MBK1827957.1"/>
    </source>
</evidence>
<reference evidence="2" key="1">
    <citation type="submission" date="2021-01" db="EMBL/GenBank/DDBJ databases">
        <title>Modified the classification status of verrucomicrobia.</title>
        <authorList>
            <person name="Feng X."/>
        </authorList>
    </citation>
    <scope>NUCLEOTIDE SEQUENCE</scope>
    <source>
        <strain evidence="2">KCTC 22201</strain>
    </source>
</reference>
<comment type="caution">
    <text evidence="2">The sequence shown here is derived from an EMBL/GenBank/DDBJ whole genome shotgun (WGS) entry which is preliminary data.</text>
</comment>
<proteinExistence type="predicted"/>
<evidence type="ECO:0000256" key="1">
    <source>
        <dbReference type="SAM" id="SignalP"/>
    </source>
</evidence>
<feature type="chain" id="PRO_5037451288" evidence="1">
    <location>
        <begin position="18"/>
        <end position="333"/>
    </location>
</feature>
<feature type="signal peptide" evidence="1">
    <location>
        <begin position="1"/>
        <end position="17"/>
    </location>
</feature>
<dbReference type="Proteomes" id="UP000658278">
    <property type="component" value="Unassembled WGS sequence"/>
</dbReference>
<gene>
    <name evidence="2" type="ORF">JIN81_13075</name>
</gene>
<dbReference type="AlphaFoldDB" id="A0A934VGE6"/>
<organism evidence="2 3">
    <name type="scientific">Haloferula rosea</name>
    <dbReference type="NCBI Taxonomy" id="490093"/>
    <lineage>
        <taxon>Bacteria</taxon>
        <taxon>Pseudomonadati</taxon>
        <taxon>Verrucomicrobiota</taxon>
        <taxon>Verrucomicrobiia</taxon>
        <taxon>Verrucomicrobiales</taxon>
        <taxon>Verrucomicrobiaceae</taxon>
        <taxon>Haloferula</taxon>
    </lineage>
</organism>
<name>A0A934VGE6_9BACT</name>
<keyword evidence="1" id="KW-0732">Signal</keyword>
<accession>A0A934VGE6</accession>
<protein>
    <submittedName>
        <fullName evidence="2">DUF3500 domain-containing protein</fullName>
    </submittedName>
</protein>
<evidence type="ECO:0000313" key="3">
    <source>
        <dbReference type="Proteomes" id="UP000658278"/>
    </source>
</evidence>
<sequence>MLRTLAVALLLPAASLAAEVKPAIEEIQRVTAGFLETLEEEKRDKATFAFTDKERENWHYTPRERKGVALKDLNDSQKNAAVSIITALLSEKGAFRSAQIILMESVLGVIENNPEFRDAEKYYIAIFGIPGDPEAWGFRFEGHHLSLNFSVVDGDKYALTPAFMGANPSVVPAGEHKGMRPLAGEEDLARALMISLKAGGKEKVLFSQKPPKEILTGEDRVAKPLEAVGIPLSEMTESQQKALFELISEFTHRFRPELADPELKRIKDAGKIHFGWAGGTKPGEAYYYRIQGPAFLIETANTQNDANHVHTVWRDFDGDFGRDLLREHVTESH</sequence>
<dbReference type="PANTHER" id="PTHR37489:SF1">
    <property type="entry name" value="DUF3500 DOMAIN-CONTAINING PROTEIN"/>
    <property type="match status" value="1"/>
</dbReference>
<dbReference type="InterPro" id="IPR021889">
    <property type="entry name" value="DUF3500"/>
</dbReference>